<gene>
    <name evidence="1" type="ORF">ABID44_002835</name>
</gene>
<keyword evidence="2" id="KW-1185">Reference proteome</keyword>
<protein>
    <submittedName>
        <fullName evidence="1">PhiE125 gp8 family phage protein</fullName>
    </submittedName>
</protein>
<accession>A0ABV2KN49</accession>
<evidence type="ECO:0000313" key="1">
    <source>
        <dbReference type="EMBL" id="MET3662497.1"/>
    </source>
</evidence>
<dbReference type="InterPro" id="IPR006450">
    <property type="entry name" value="Phage_HK97_gp6-like"/>
</dbReference>
<dbReference type="RefSeq" id="WP_354152350.1">
    <property type="nucleotide sequence ID" value="NZ_JBEPMN010000012.1"/>
</dbReference>
<evidence type="ECO:0000313" key="2">
    <source>
        <dbReference type="Proteomes" id="UP001549143"/>
    </source>
</evidence>
<dbReference type="Gene3D" id="1.10.3230.30">
    <property type="entry name" value="Phage gp6-like head-tail connector protein"/>
    <property type="match status" value="1"/>
</dbReference>
<dbReference type="CDD" id="cd08054">
    <property type="entry name" value="gp6"/>
    <property type="match status" value="1"/>
</dbReference>
<dbReference type="NCBIfam" id="TIGR01560">
    <property type="entry name" value="put_DNA_pack"/>
    <property type="match status" value="2"/>
</dbReference>
<dbReference type="InterPro" id="IPR011738">
    <property type="entry name" value="Phage_CHP"/>
</dbReference>
<comment type="caution">
    <text evidence="1">The sequence shown here is derived from an EMBL/GenBank/DDBJ whole genome shotgun (WGS) entry which is preliminary data.</text>
</comment>
<dbReference type="Pfam" id="PF05135">
    <property type="entry name" value="Phage_connect_1"/>
    <property type="match status" value="2"/>
</dbReference>
<dbReference type="Proteomes" id="UP001549143">
    <property type="component" value="Unassembled WGS sequence"/>
</dbReference>
<dbReference type="InterPro" id="IPR021146">
    <property type="entry name" value="Phage_gp6-like_head-tail"/>
</dbReference>
<reference evidence="1 2" key="1">
    <citation type="submission" date="2024-06" db="EMBL/GenBank/DDBJ databases">
        <title>Genomic Encyclopedia of Type Strains, Phase IV (KMG-IV): sequencing the most valuable type-strain genomes for metagenomic binning, comparative biology and taxonomic classification.</title>
        <authorList>
            <person name="Goeker M."/>
        </authorList>
    </citation>
    <scope>NUCLEOTIDE SEQUENCE [LARGE SCALE GENOMIC DNA]</scope>
    <source>
        <strain evidence="1 2">DSM 19730</strain>
    </source>
</reference>
<dbReference type="NCBIfam" id="TIGR02215">
    <property type="entry name" value="phage_chp_gp8"/>
    <property type="match status" value="1"/>
</dbReference>
<organism evidence="1 2">
    <name type="scientific">Aquamicrobium ahrensii</name>
    <dbReference type="NCBI Taxonomy" id="469551"/>
    <lineage>
        <taxon>Bacteria</taxon>
        <taxon>Pseudomonadati</taxon>
        <taxon>Pseudomonadota</taxon>
        <taxon>Alphaproteobacteria</taxon>
        <taxon>Hyphomicrobiales</taxon>
        <taxon>Phyllobacteriaceae</taxon>
        <taxon>Aquamicrobium</taxon>
    </lineage>
</organism>
<dbReference type="EMBL" id="JBEPMN010000012">
    <property type="protein sequence ID" value="MET3662497.1"/>
    <property type="molecule type" value="Genomic_DNA"/>
</dbReference>
<proteinExistence type="predicted"/>
<name>A0ABV2KN49_9HYPH</name>
<sequence>MLAPVLITPPAITPVSLIEARAHLRVDHNDDDTLIAALISAAVDHLDGWTGILGRCLVEQEWRQNSDVSGSCVMLPLGPVIEIVSVTSGSDTIDPANYKLKTDAGDRSRVEFGGPFSGLMTVTYKAGYATIPQEDGPPVVPEQSTVPDALKVAILLLVGNWYANRETSSVPSLTELPFAVSALIAPYRRVGI</sequence>